<name>A0ABV7WRI8_9GAMM</name>
<dbReference type="InterPro" id="IPR000182">
    <property type="entry name" value="GNAT_dom"/>
</dbReference>
<dbReference type="EC" id="2.3.-.-" evidence="4"/>
<evidence type="ECO:0000259" key="3">
    <source>
        <dbReference type="PROSITE" id="PS51186"/>
    </source>
</evidence>
<comment type="caution">
    <text evidence="4">The sequence shown here is derived from an EMBL/GenBank/DDBJ whole genome shotgun (WGS) entry which is preliminary data.</text>
</comment>
<reference evidence="5" key="1">
    <citation type="journal article" date="2019" name="Int. J. Syst. Evol. Microbiol.">
        <title>The Global Catalogue of Microorganisms (GCM) 10K type strain sequencing project: providing services to taxonomists for standard genome sequencing and annotation.</title>
        <authorList>
            <consortium name="The Broad Institute Genomics Platform"/>
            <consortium name="The Broad Institute Genome Sequencing Center for Infectious Disease"/>
            <person name="Wu L."/>
            <person name="Ma J."/>
        </authorList>
    </citation>
    <scope>NUCLEOTIDE SEQUENCE [LARGE SCALE GENOMIC DNA]</scope>
    <source>
        <strain evidence="5">CECT 8288</strain>
    </source>
</reference>
<dbReference type="Pfam" id="PF13420">
    <property type="entry name" value="Acetyltransf_4"/>
    <property type="match status" value="1"/>
</dbReference>
<gene>
    <name evidence="4" type="ORF">ACFOND_05055</name>
</gene>
<keyword evidence="5" id="KW-1185">Reference proteome</keyword>
<dbReference type="RefSeq" id="WP_377362395.1">
    <property type="nucleotide sequence ID" value="NZ_JBHRYN010000007.1"/>
</dbReference>
<evidence type="ECO:0000256" key="1">
    <source>
        <dbReference type="ARBA" id="ARBA00022679"/>
    </source>
</evidence>
<dbReference type="Gene3D" id="3.40.630.30">
    <property type="match status" value="1"/>
</dbReference>
<dbReference type="EMBL" id="JBHRYN010000007">
    <property type="protein sequence ID" value="MFC3701004.1"/>
    <property type="molecule type" value="Genomic_DNA"/>
</dbReference>
<evidence type="ECO:0000256" key="2">
    <source>
        <dbReference type="ARBA" id="ARBA00023315"/>
    </source>
</evidence>
<sequence>MHPKVTIRHIEEKDLSAVVSILNPFIEDTAVTFDTLPYSTETRLPWFNQFGHSGRHQCLVAEVDSKVVAYANSGPLRPKAAYDTSVEVSIYKASNVNHKGLGSVLYEALFDRLEKEDVHRAHALITLPNSASIGLHKKMGFYEVGILNEAGRKFDQYHDVLWMEMKLRK</sequence>
<dbReference type="PANTHER" id="PTHR43072:SF23">
    <property type="entry name" value="UPF0039 PROTEIN C11D3.02C"/>
    <property type="match status" value="1"/>
</dbReference>
<dbReference type="PROSITE" id="PS51186">
    <property type="entry name" value="GNAT"/>
    <property type="match status" value="1"/>
</dbReference>
<organism evidence="4 5">
    <name type="scientific">Reinekea marina</name>
    <dbReference type="NCBI Taxonomy" id="1310421"/>
    <lineage>
        <taxon>Bacteria</taxon>
        <taxon>Pseudomonadati</taxon>
        <taxon>Pseudomonadota</taxon>
        <taxon>Gammaproteobacteria</taxon>
        <taxon>Oceanospirillales</taxon>
        <taxon>Saccharospirillaceae</taxon>
        <taxon>Reinekea</taxon>
    </lineage>
</organism>
<dbReference type="GO" id="GO:0016746">
    <property type="term" value="F:acyltransferase activity"/>
    <property type="evidence" value="ECO:0007669"/>
    <property type="project" value="UniProtKB-KW"/>
</dbReference>
<dbReference type="Proteomes" id="UP001595710">
    <property type="component" value="Unassembled WGS sequence"/>
</dbReference>
<feature type="domain" description="N-acetyltransferase" evidence="3">
    <location>
        <begin position="5"/>
        <end position="168"/>
    </location>
</feature>
<dbReference type="InterPro" id="IPR016181">
    <property type="entry name" value="Acyl_CoA_acyltransferase"/>
</dbReference>
<keyword evidence="1 4" id="KW-0808">Transferase</keyword>
<accession>A0ABV7WRI8</accession>
<dbReference type="SUPFAM" id="SSF55729">
    <property type="entry name" value="Acyl-CoA N-acyltransferases (Nat)"/>
    <property type="match status" value="1"/>
</dbReference>
<evidence type="ECO:0000313" key="5">
    <source>
        <dbReference type="Proteomes" id="UP001595710"/>
    </source>
</evidence>
<proteinExistence type="predicted"/>
<protein>
    <submittedName>
        <fullName evidence="4">GNAT family N-acetyltransferase</fullName>
        <ecNumber evidence="4">2.3.-.-</ecNumber>
    </submittedName>
</protein>
<keyword evidence="2 4" id="KW-0012">Acyltransferase</keyword>
<dbReference type="PANTHER" id="PTHR43072">
    <property type="entry name" value="N-ACETYLTRANSFERASE"/>
    <property type="match status" value="1"/>
</dbReference>
<evidence type="ECO:0000313" key="4">
    <source>
        <dbReference type="EMBL" id="MFC3701004.1"/>
    </source>
</evidence>